<feature type="domain" description="RNA polymerase sigma-70 region 2" evidence="5">
    <location>
        <begin position="21"/>
        <end position="86"/>
    </location>
</feature>
<dbReference type="Gene3D" id="1.10.1740.10">
    <property type="match status" value="1"/>
</dbReference>
<evidence type="ECO:0000256" key="2">
    <source>
        <dbReference type="ARBA" id="ARBA00023015"/>
    </source>
</evidence>
<dbReference type="EMBL" id="JAPDDP010000078">
    <property type="protein sequence ID" value="MDA0184519.1"/>
    <property type="molecule type" value="Genomic_DNA"/>
</dbReference>
<evidence type="ECO:0000256" key="4">
    <source>
        <dbReference type="ARBA" id="ARBA00023163"/>
    </source>
</evidence>
<dbReference type="InterPro" id="IPR014284">
    <property type="entry name" value="RNA_pol_sigma-70_dom"/>
</dbReference>
<name>A0A9X3SAI5_9ACTN</name>
<comment type="similarity">
    <text evidence="1">Belongs to the sigma-70 factor family. ECF subfamily.</text>
</comment>
<evidence type="ECO:0000313" key="7">
    <source>
        <dbReference type="EMBL" id="MDA0184519.1"/>
    </source>
</evidence>
<keyword evidence="8" id="KW-1185">Reference proteome</keyword>
<dbReference type="SUPFAM" id="SSF88659">
    <property type="entry name" value="Sigma3 and sigma4 domains of RNA polymerase sigma factors"/>
    <property type="match status" value="1"/>
</dbReference>
<protein>
    <submittedName>
        <fullName evidence="7">RNA polymerase sigma factor</fullName>
    </submittedName>
</protein>
<dbReference type="InterPro" id="IPR036388">
    <property type="entry name" value="WH-like_DNA-bd_sf"/>
</dbReference>
<sequence>MNSVTRARPNAAGERERFVALYESHGAAVLAYARRRVGADEADDVLAETFLVAWRRRREVPDDALPWLYAVAGNVVRNRLRAERRRGALYARMASTVPPAAGEAAQDLKLGEALARLKAIDREALLLTAWEGLEPERAARAAGCSRATFHVRLHRARTRLAQALEEQR</sequence>
<dbReference type="InterPro" id="IPR007627">
    <property type="entry name" value="RNA_pol_sigma70_r2"/>
</dbReference>
<proteinExistence type="inferred from homology"/>
<keyword evidence="4" id="KW-0804">Transcription</keyword>
<feature type="domain" description="RNA polymerase sigma factor 70 region 4 type 2" evidence="6">
    <location>
        <begin position="109"/>
        <end position="160"/>
    </location>
</feature>
<comment type="caution">
    <text evidence="7">The sequence shown here is derived from an EMBL/GenBank/DDBJ whole genome shotgun (WGS) entry which is preliminary data.</text>
</comment>
<gene>
    <name evidence="7" type="ORF">OJ997_29725</name>
</gene>
<evidence type="ECO:0000259" key="5">
    <source>
        <dbReference type="Pfam" id="PF04542"/>
    </source>
</evidence>
<dbReference type="Proteomes" id="UP001147653">
    <property type="component" value="Unassembled WGS sequence"/>
</dbReference>
<keyword evidence="3" id="KW-0731">Sigma factor</keyword>
<dbReference type="GO" id="GO:0006352">
    <property type="term" value="P:DNA-templated transcription initiation"/>
    <property type="evidence" value="ECO:0007669"/>
    <property type="project" value="InterPro"/>
</dbReference>
<organism evidence="7 8">
    <name type="scientific">Solirubrobacter phytolaccae</name>
    <dbReference type="NCBI Taxonomy" id="1404360"/>
    <lineage>
        <taxon>Bacteria</taxon>
        <taxon>Bacillati</taxon>
        <taxon>Actinomycetota</taxon>
        <taxon>Thermoleophilia</taxon>
        <taxon>Solirubrobacterales</taxon>
        <taxon>Solirubrobacteraceae</taxon>
        <taxon>Solirubrobacter</taxon>
    </lineage>
</organism>
<dbReference type="InterPro" id="IPR039425">
    <property type="entry name" value="RNA_pol_sigma-70-like"/>
</dbReference>
<evidence type="ECO:0000256" key="1">
    <source>
        <dbReference type="ARBA" id="ARBA00010641"/>
    </source>
</evidence>
<dbReference type="GO" id="GO:0003677">
    <property type="term" value="F:DNA binding"/>
    <property type="evidence" value="ECO:0007669"/>
    <property type="project" value="InterPro"/>
</dbReference>
<dbReference type="NCBIfam" id="TIGR02937">
    <property type="entry name" value="sigma70-ECF"/>
    <property type="match status" value="1"/>
</dbReference>
<dbReference type="Pfam" id="PF08281">
    <property type="entry name" value="Sigma70_r4_2"/>
    <property type="match status" value="1"/>
</dbReference>
<dbReference type="InterPro" id="IPR013325">
    <property type="entry name" value="RNA_pol_sigma_r2"/>
</dbReference>
<reference evidence="7" key="1">
    <citation type="submission" date="2022-10" db="EMBL/GenBank/DDBJ databases">
        <title>The WGS of Solirubrobacter phytolaccae KCTC 29190.</title>
        <authorList>
            <person name="Jiang Z."/>
        </authorList>
    </citation>
    <scope>NUCLEOTIDE SEQUENCE</scope>
    <source>
        <strain evidence="7">KCTC 29190</strain>
    </source>
</reference>
<dbReference type="PANTHER" id="PTHR43133:SF25">
    <property type="entry name" value="RNA POLYMERASE SIGMA FACTOR RFAY-RELATED"/>
    <property type="match status" value="1"/>
</dbReference>
<dbReference type="SUPFAM" id="SSF88946">
    <property type="entry name" value="Sigma2 domain of RNA polymerase sigma factors"/>
    <property type="match status" value="1"/>
</dbReference>
<dbReference type="Gene3D" id="1.10.10.10">
    <property type="entry name" value="Winged helix-like DNA-binding domain superfamily/Winged helix DNA-binding domain"/>
    <property type="match status" value="1"/>
</dbReference>
<dbReference type="GO" id="GO:0016987">
    <property type="term" value="F:sigma factor activity"/>
    <property type="evidence" value="ECO:0007669"/>
    <property type="project" value="UniProtKB-KW"/>
</dbReference>
<evidence type="ECO:0000256" key="3">
    <source>
        <dbReference type="ARBA" id="ARBA00023082"/>
    </source>
</evidence>
<evidence type="ECO:0000313" key="8">
    <source>
        <dbReference type="Proteomes" id="UP001147653"/>
    </source>
</evidence>
<evidence type="ECO:0000259" key="6">
    <source>
        <dbReference type="Pfam" id="PF08281"/>
    </source>
</evidence>
<accession>A0A9X3SAI5</accession>
<dbReference type="PANTHER" id="PTHR43133">
    <property type="entry name" value="RNA POLYMERASE ECF-TYPE SIGMA FACTO"/>
    <property type="match status" value="1"/>
</dbReference>
<dbReference type="Pfam" id="PF04542">
    <property type="entry name" value="Sigma70_r2"/>
    <property type="match status" value="1"/>
</dbReference>
<dbReference type="AlphaFoldDB" id="A0A9X3SAI5"/>
<dbReference type="InterPro" id="IPR013249">
    <property type="entry name" value="RNA_pol_sigma70_r4_t2"/>
</dbReference>
<dbReference type="RefSeq" id="WP_270028974.1">
    <property type="nucleotide sequence ID" value="NZ_JAPDDP010000078.1"/>
</dbReference>
<keyword evidence="2" id="KW-0805">Transcription regulation</keyword>
<dbReference type="InterPro" id="IPR013324">
    <property type="entry name" value="RNA_pol_sigma_r3/r4-like"/>
</dbReference>